<sequence>MMITIALPASQVAIIVRLRSLTRPPSLLNRLNRARLLLRLLPLSLQRRLRQYLAPAESRAAHFGAAQDKLAARPAAVVLVRVLVLIPLLARDAIARRLAERPPAGLPVGGVDLALNLMAQIPKLPVVGPVDVPSCASVRSRSSIASPWLRFRPRVRVVPSCVVSVCASGSISVSSATANLCFFMAALMPGSSLSRISSLRLRSGWGSPLSGRTCMKVYLESSGDAAARRPAGALDLALDRCASRAAFNLCSFWHMVCTASTSVAVDPMTVTVLPARFVTWYSGSLNGNLRNGPLGTMTLMFSKGISRTLWISEKKSPTVLSASSSKGNLWPRCDTVMLTNSTASSWSVAASASASMSPAASAPVASSRFS</sequence>
<accession>A0A9P8TX92</accession>
<dbReference type="AlphaFoldDB" id="A0A9P8TX92"/>
<dbReference type="Proteomes" id="UP000827724">
    <property type="component" value="Unassembled WGS sequence"/>
</dbReference>
<proteinExistence type="predicted"/>
<gene>
    <name evidence="1" type="ORF">Trco_004586</name>
</gene>
<name>A0A9P8TX92_9HYPO</name>
<keyword evidence="2" id="KW-1185">Reference proteome</keyword>
<organism evidence="1 2">
    <name type="scientific">Trichoderma cornu-damae</name>
    <dbReference type="NCBI Taxonomy" id="654480"/>
    <lineage>
        <taxon>Eukaryota</taxon>
        <taxon>Fungi</taxon>
        <taxon>Dikarya</taxon>
        <taxon>Ascomycota</taxon>
        <taxon>Pezizomycotina</taxon>
        <taxon>Sordariomycetes</taxon>
        <taxon>Hypocreomycetidae</taxon>
        <taxon>Hypocreales</taxon>
        <taxon>Hypocreaceae</taxon>
        <taxon>Trichoderma</taxon>
    </lineage>
</organism>
<reference evidence="1" key="1">
    <citation type="submission" date="2021-08" db="EMBL/GenBank/DDBJ databases">
        <title>Chromosome-Level Trichoderma cornu-damae using Hi-C Data.</title>
        <authorList>
            <person name="Kim C.S."/>
        </authorList>
    </citation>
    <scope>NUCLEOTIDE SEQUENCE</scope>
    <source>
        <strain evidence="1">KA19-0412C</strain>
    </source>
</reference>
<evidence type="ECO:0000313" key="1">
    <source>
        <dbReference type="EMBL" id="KAH6608273.1"/>
    </source>
</evidence>
<protein>
    <submittedName>
        <fullName evidence="1">Uncharacterized protein</fullName>
    </submittedName>
</protein>
<evidence type="ECO:0000313" key="2">
    <source>
        <dbReference type="Proteomes" id="UP000827724"/>
    </source>
</evidence>
<comment type="caution">
    <text evidence="1">The sequence shown here is derived from an EMBL/GenBank/DDBJ whole genome shotgun (WGS) entry which is preliminary data.</text>
</comment>
<dbReference type="EMBL" id="JAIWOZ010000003">
    <property type="protein sequence ID" value="KAH6608273.1"/>
    <property type="molecule type" value="Genomic_DNA"/>
</dbReference>